<dbReference type="AlphaFoldDB" id="A0A139HG24"/>
<comment type="caution">
    <text evidence="2">The sequence shown here is derived from an EMBL/GenBank/DDBJ whole genome shotgun (WGS) entry which is preliminary data.</text>
</comment>
<evidence type="ECO:0000256" key="1">
    <source>
        <dbReference type="SAM" id="SignalP"/>
    </source>
</evidence>
<keyword evidence="1" id="KW-0732">Signal</keyword>
<evidence type="ECO:0000313" key="2">
    <source>
        <dbReference type="EMBL" id="KXT01383.1"/>
    </source>
</evidence>
<dbReference type="EMBL" id="LFZN01000056">
    <property type="protein sequence ID" value="KXT01383.1"/>
    <property type="molecule type" value="Genomic_DNA"/>
</dbReference>
<proteinExistence type="predicted"/>
<keyword evidence="3" id="KW-1185">Reference proteome</keyword>
<reference evidence="2 3" key="1">
    <citation type="submission" date="2015-07" db="EMBL/GenBank/DDBJ databases">
        <title>Comparative genomics of the Sigatoka disease complex on banana suggests a link between parallel evolutionary changes in Pseudocercospora fijiensis and Pseudocercospora eumusae and increased virulence on the banana host.</title>
        <authorList>
            <person name="Chang T.-C."/>
            <person name="Salvucci A."/>
            <person name="Crous P.W."/>
            <person name="Stergiopoulos I."/>
        </authorList>
    </citation>
    <scope>NUCLEOTIDE SEQUENCE [LARGE SCALE GENOMIC DNA]</scope>
    <source>
        <strain evidence="2 3">CBS 114824</strain>
    </source>
</reference>
<evidence type="ECO:0000313" key="3">
    <source>
        <dbReference type="Proteomes" id="UP000070133"/>
    </source>
</evidence>
<organism evidence="2 3">
    <name type="scientific">Pseudocercospora eumusae</name>
    <dbReference type="NCBI Taxonomy" id="321146"/>
    <lineage>
        <taxon>Eukaryota</taxon>
        <taxon>Fungi</taxon>
        <taxon>Dikarya</taxon>
        <taxon>Ascomycota</taxon>
        <taxon>Pezizomycotina</taxon>
        <taxon>Dothideomycetes</taxon>
        <taxon>Dothideomycetidae</taxon>
        <taxon>Mycosphaerellales</taxon>
        <taxon>Mycosphaerellaceae</taxon>
        <taxon>Pseudocercospora</taxon>
    </lineage>
</organism>
<feature type="chain" id="PRO_5007806507" evidence="1">
    <location>
        <begin position="31"/>
        <end position="254"/>
    </location>
</feature>
<feature type="signal peptide" evidence="1">
    <location>
        <begin position="1"/>
        <end position="30"/>
    </location>
</feature>
<name>A0A139HG24_9PEZI</name>
<sequence length="254" mass="27852">MYFDVPTAFCAFRSWLALARLLLTADGLNSRPSRTISHFFLASQKRAGSNAILQLMHGDGRGPARAPRSCIFRTHIYHGGGNELVGVDMNDDRTFILSIQTHVRILKLRSTAIYCLGNYDLSRFSSLSFTFKTTSSAGRLKYTRLYLVSFCCSPGGFTTLCTLLLKIPAVNLTIASPKFTTQCPFKGFTYAHSSVSGRKTCNPPSRLNSTVTDPKSIEQFLGEIKDFVGGMEQGVARDSGNFGVSASTVEIEES</sequence>
<accession>A0A139HG24</accession>
<gene>
    <name evidence="2" type="ORF">AC578_6629</name>
</gene>
<protein>
    <submittedName>
        <fullName evidence="2">Uncharacterized protein</fullName>
    </submittedName>
</protein>
<dbReference type="Proteomes" id="UP000070133">
    <property type="component" value="Unassembled WGS sequence"/>
</dbReference>